<reference evidence="2" key="1">
    <citation type="submission" date="2019-08" db="EMBL/GenBank/DDBJ databases">
        <authorList>
            <person name="Kucharzyk K."/>
            <person name="Murdoch R.W."/>
            <person name="Higgins S."/>
            <person name="Loffler F."/>
        </authorList>
    </citation>
    <scope>NUCLEOTIDE SEQUENCE</scope>
</reference>
<proteinExistence type="predicted"/>
<evidence type="ECO:0000313" key="2">
    <source>
        <dbReference type="EMBL" id="MPL87224.1"/>
    </source>
</evidence>
<accession>A0A644V7A3</accession>
<evidence type="ECO:0000256" key="1">
    <source>
        <dbReference type="SAM" id="Phobius"/>
    </source>
</evidence>
<protein>
    <submittedName>
        <fullName evidence="2">Uncharacterized protein</fullName>
    </submittedName>
</protein>
<keyword evidence="1" id="KW-1133">Transmembrane helix</keyword>
<feature type="transmembrane region" description="Helical" evidence="1">
    <location>
        <begin position="82"/>
        <end position="103"/>
    </location>
</feature>
<name>A0A644V7A3_9ZZZZ</name>
<sequence length="153" mass="17637">MKAKNNALKINNRLLLLIASIVWLIAGFSVTRIGVIAYKDNLSIVNVLFSVLIFCIFWFAIFKNLVTKHTIRIKGYFTEKQYFWNFFDLKSFIIMVFMMTLGISLRAFNLAPTNFIAILYVGIGTALVLASFNFGLNYLNFSNFKKKDHLNNK</sequence>
<gene>
    <name evidence="2" type="ORF">SDC9_33219</name>
</gene>
<feature type="transmembrane region" description="Helical" evidence="1">
    <location>
        <begin position="44"/>
        <end position="62"/>
    </location>
</feature>
<dbReference type="EMBL" id="VSSQ01000235">
    <property type="protein sequence ID" value="MPL87224.1"/>
    <property type="molecule type" value="Genomic_DNA"/>
</dbReference>
<feature type="transmembrane region" description="Helical" evidence="1">
    <location>
        <begin position="115"/>
        <end position="139"/>
    </location>
</feature>
<organism evidence="2">
    <name type="scientific">bioreactor metagenome</name>
    <dbReference type="NCBI Taxonomy" id="1076179"/>
    <lineage>
        <taxon>unclassified sequences</taxon>
        <taxon>metagenomes</taxon>
        <taxon>ecological metagenomes</taxon>
    </lineage>
</organism>
<comment type="caution">
    <text evidence="2">The sequence shown here is derived from an EMBL/GenBank/DDBJ whole genome shotgun (WGS) entry which is preliminary data.</text>
</comment>
<feature type="transmembrane region" description="Helical" evidence="1">
    <location>
        <begin position="14"/>
        <end position="38"/>
    </location>
</feature>
<keyword evidence="1" id="KW-0472">Membrane</keyword>
<keyword evidence="1" id="KW-0812">Transmembrane</keyword>
<dbReference type="AlphaFoldDB" id="A0A644V7A3"/>